<protein>
    <recommendedName>
        <fullName evidence="2">Inner membrane protein YgaP-like transmembrane domain-containing protein</fullName>
    </recommendedName>
</protein>
<evidence type="ECO:0000313" key="4">
    <source>
        <dbReference type="Proteomes" id="UP000198397"/>
    </source>
</evidence>
<organism evidence="3 4">
    <name type="scientific">Halorubrum vacuolatum</name>
    <name type="common">Natronobacterium vacuolatum</name>
    <dbReference type="NCBI Taxonomy" id="63740"/>
    <lineage>
        <taxon>Archaea</taxon>
        <taxon>Methanobacteriati</taxon>
        <taxon>Methanobacteriota</taxon>
        <taxon>Stenosarchaea group</taxon>
        <taxon>Halobacteria</taxon>
        <taxon>Halobacteriales</taxon>
        <taxon>Haloferacaceae</taxon>
        <taxon>Halorubrum</taxon>
    </lineage>
</organism>
<feature type="transmembrane region" description="Helical" evidence="1">
    <location>
        <begin position="12"/>
        <end position="31"/>
    </location>
</feature>
<evidence type="ECO:0000256" key="1">
    <source>
        <dbReference type="SAM" id="Phobius"/>
    </source>
</evidence>
<evidence type="ECO:0000313" key="3">
    <source>
        <dbReference type="EMBL" id="SNR44061.1"/>
    </source>
</evidence>
<dbReference type="Pfam" id="PF11127">
    <property type="entry name" value="YgaP-like_TM"/>
    <property type="match status" value="1"/>
</dbReference>
<dbReference type="Proteomes" id="UP000198397">
    <property type="component" value="Unassembled WGS sequence"/>
</dbReference>
<keyword evidence="1" id="KW-1133">Transmembrane helix</keyword>
<gene>
    <name evidence="3" type="ORF">SAMN06264855_1075</name>
</gene>
<dbReference type="OrthoDB" id="331639at2157"/>
<dbReference type="InterPro" id="IPR021309">
    <property type="entry name" value="YgaP-like_TM"/>
</dbReference>
<keyword evidence="4" id="KW-1185">Reference proteome</keyword>
<accession>A0A238WCG6</accession>
<keyword evidence="1" id="KW-0812">Transmembrane</keyword>
<feature type="domain" description="Inner membrane protein YgaP-like transmembrane" evidence="2">
    <location>
        <begin position="1"/>
        <end position="74"/>
    </location>
</feature>
<feature type="transmembrane region" description="Helical" evidence="1">
    <location>
        <begin position="37"/>
        <end position="55"/>
    </location>
</feature>
<evidence type="ECO:0000259" key="2">
    <source>
        <dbReference type="Pfam" id="PF11127"/>
    </source>
</evidence>
<reference evidence="3 4" key="1">
    <citation type="submission" date="2017-06" db="EMBL/GenBank/DDBJ databases">
        <authorList>
            <person name="Kim H.J."/>
            <person name="Triplett B.A."/>
        </authorList>
    </citation>
    <scope>NUCLEOTIDE SEQUENCE [LARGE SCALE GENOMIC DNA]</scope>
    <source>
        <strain evidence="3 4">DSM 8800</strain>
    </source>
</reference>
<sequence>MKKNVGGQDRTVRIALGLLSVVMMMVILFFAETFGGPIQVTLVATGLLLLSFVLLGTAGAEKCLINQALGRNTYDNHAGEERP</sequence>
<name>A0A238WCG6_HALVU</name>
<proteinExistence type="predicted"/>
<dbReference type="RefSeq" id="WP_089384553.1">
    <property type="nucleotide sequence ID" value="NZ_FZNQ01000007.1"/>
</dbReference>
<dbReference type="AlphaFoldDB" id="A0A238WCG6"/>
<dbReference type="EMBL" id="FZNQ01000007">
    <property type="protein sequence ID" value="SNR44061.1"/>
    <property type="molecule type" value="Genomic_DNA"/>
</dbReference>
<keyword evidence="1" id="KW-0472">Membrane</keyword>